<dbReference type="Proteomes" id="UP000823561">
    <property type="component" value="Chromosome 14"/>
</dbReference>
<gene>
    <name evidence="2" type="ORF">AALO_G00187740</name>
</gene>
<evidence type="ECO:0000256" key="1">
    <source>
        <dbReference type="SAM" id="MobiDB-lite"/>
    </source>
</evidence>
<reference evidence="2" key="1">
    <citation type="submission" date="2020-10" db="EMBL/GenBank/DDBJ databases">
        <title>Chromosome-scale genome assembly of the Allis shad, Alosa alosa.</title>
        <authorList>
            <person name="Margot Z."/>
            <person name="Christophe K."/>
            <person name="Cabau C."/>
            <person name="Louis A."/>
            <person name="Berthelot C."/>
            <person name="Parey E."/>
            <person name="Roest Crollius H."/>
            <person name="Montfort J."/>
            <person name="Robinson-Rechavi M."/>
            <person name="Bucao C."/>
            <person name="Bouchez O."/>
            <person name="Gislard M."/>
            <person name="Lluch J."/>
            <person name="Milhes M."/>
            <person name="Lampietro C."/>
            <person name="Lopez Roques C."/>
            <person name="Donnadieu C."/>
            <person name="Braasch I."/>
            <person name="Desvignes T."/>
            <person name="Postlethwait J."/>
            <person name="Bobe J."/>
            <person name="Guiguen Y."/>
        </authorList>
    </citation>
    <scope>NUCLEOTIDE SEQUENCE</scope>
    <source>
        <strain evidence="2">M-15738</strain>
        <tissue evidence="2">Blood</tissue>
    </source>
</reference>
<dbReference type="EMBL" id="JADWDJ010000014">
    <property type="protein sequence ID" value="KAG5270020.1"/>
    <property type="molecule type" value="Genomic_DNA"/>
</dbReference>
<evidence type="ECO:0000313" key="3">
    <source>
        <dbReference type="Proteomes" id="UP000823561"/>
    </source>
</evidence>
<keyword evidence="3" id="KW-1185">Reference proteome</keyword>
<accession>A0AAV6G952</accession>
<proteinExistence type="predicted"/>
<name>A0AAV6G952_9TELE</name>
<feature type="compositionally biased region" description="Low complexity" evidence="1">
    <location>
        <begin position="1"/>
        <end position="15"/>
    </location>
</feature>
<feature type="region of interest" description="Disordered" evidence="1">
    <location>
        <begin position="1"/>
        <end position="127"/>
    </location>
</feature>
<organism evidence="2 3">
    <name type="scientific">Alosa alosa</name>
    <name type="common">allis shad</name>
    <dbReference type="NCBI Taxonomy" id="278164"/>
    <lineage>
        <taxon>Eukaryota</taxon>
        <taxon>Metazoa</taxon>
        <taxon>Chordata</taxon>
        <taxon>Craniata</taxon>
        <taxon>Vertebrata</taxon>
        <taxon>Euteleostomi</taxon>
        <taxon>Actinopterygii</taxon>
        <taxon>Neopterygii</taxon>
        <taxon>Teleostei</taxon>
        <taxon>Clupei</taxon>
        <taxon>Clupeiformes</taxon>
        <taxon>Clupeoidei</taxon>
        <taxon>Clupeidae</taxon>
        <taxon>Alosa</taxon>
    </lineage>
</organism>
<comment type="caution">
    <text evidence="2">The sequence shown here is derived from an EMBL/GenBank/DDBJ whole genome shotgun (WGS) entry which is preliminary data.</text>
</comment>
<protein>
    <submittedName>
        <fullName evidence="2">Uncharacterized protein</fullName>
    </submittedName>
</protein>
<sequence length="127" mass="13346">MGFLKQVSSLLQQSLKGELNPPEGCEMTEMTSQSAAGSGTPQGSPPEPPPETDADIHVLGDVPEDTNTCSSEPVSKEDSISTDTAAEAIEPNADTHGHTSKSTAEEMDTTPVLQDKDTISNTHSYSD</sequence>
<dbReference type="AlphaFoldDB" id="A0AAV6G952"/>
<evidence type="ECO:0000313" key="2">
    <source>
        <dbReference type="EMBL" id="KAG5270020.1"/>
    </source>
</evidence>